<dbReference type="Proteomes" id="UP000234878">
    <property type="component" value="Unassembled WGS sequence"/>
</dbReference>
<comment type="caution">
    <text evidence="2">The sequence shown here is derived from an EMBL/GenBank/DDBJ whole genome shotgun (WGS) entry which is preliminary data.</text>
</comment>
<dbReference type="EMBL" id="PJCQ01000007">
    <property type="protein sequence ID" value="PLV19329.1"/>
    <property type="molecule type" value="Genomic_DNA"/>
</dbReference>
<keyword evidence="1" id="KW-0812">Transmembrane</keyword>
<dbReference type="EMBL" id="PJCP01000008">
    <property type="protein sequence ID" value="PLV24038.1"/>
    <property type="molecule type" value="Genomic_DNA"/>
</dbReference>
<gene>
    <name evidence="2" type="ORF">CXG49_09100</name>
    <name evidence="3" type="ORF">CXG53_12340</name>
</gene>
<feature type="transmembrane region" description="Helical" evidence="1">
    <location>
        <begin position="26"/>
        <end position="45"/>
    </location>
</feature>
<evidence type="ECO:0000313" key="4">
    <source>
        <dbReference type="Proteomes" id="UP000234839"/>
    </source>
</evidence>
<dbReference type="AlphaFoldDB" id="A0AAX0VZ42"/>
<reference evidence="4 5" key="1">
    <citation type="submission" date="2017-12" db="EMBL/GenBank/DDBJ databases">
        <title>Detection of the carbapenemase gene blaVIM-5 in members of the Pseudomonas putida group isolated from polluted Nigerian wetlands.</title>
        <authorList>
            <person name="Adelowo O."/>
            <person name="Vollmers J."/>
            <person name="Maeusezahl I."/>
            <person name="Kaster A.-K."/>
            <person name="Mueller J.A."/>
        </authorList>
    </citation>
    <scope>NUCLEOTIDE SEQUENCE [LARGE SCALE GENOMIC DNA]</scope>
    <source>
        <strain evidence="3 4">MR119</strain>
        <strain evidence="2 5">MR144</strain>
    </source>
</reference>
<sequence length="117" mass="12509">MYLLVLASLLAGVSLSLWTGDWTMVNRFGAVIAVAGLLFTMAPVFSNGIYRSQSSAGRYASLQGDDLVTTTPEERRIGNDVAIGIVISIVGAFINAFGDLGGSWLYSFWPLCRASVL</sequence>
<dbReference type="Proteomes" id="UP000234839">
    <property type="component" value="Unassembled WGS sequence"/>
</dbReference>
<keyword evidence="4" id="KW-1185">Reference proteome</keyword>
<proteinExistence type="predicted"/>
<evidence type="ECO:0000256" key="1">
    <source>
        <dbReference type="SAM" id="Phobius"/>
    </source>
</evidence>
<name>A0AAX0VZ42_9PSED</name>
<evidence type="ECO:0000313" key="3">
    <source>
        <dbReference type="EMBL" id="PLV24038.1"/>
    </source>
</evidence>
<evidence type="ECO:0000313" key="2">
    <source>
        <dbReference type="EMBL" id="PLV19329.1"/>
    </source>
</evidence>
<feature type="transmembrane region" description="Helical" evidence="1">
    <location>
        <begin position="81"/>
        <end position="98"/>
    </location>
</feature>
<evidence type="ECO:0000313" key="5">
    <source>
        <dbReference type="Proteomes" id="UP000234878"/>
    </source>
</evidence>
<protein>
    <submittedName>
        <fullName evidence="2">Uncharacterized protein</fullName>
    </submittedName>
</protein>
<keyword evidence="1" id="KW-1133">Transmembrane helix</keyword>
<accession>A0AAX0VZ42</accession>
<organism evidence="2 5">
    <name type="scientific">Pseudomonas guariconensis</name>
    <dbReference type="NCBI Taxonomy" id="1288410"/>
    <lineage>
        <taxon>Bacteria</taxon>
        <taxon>Pseudomonadati</taxon>
        <taxon>Pseudomonadota</taxon>
        <taxon>Gammaproteobacteria</taxon>
        <taxon>Pseudomonadales</taxon>
        <taxon>Pseudomonadaceae</taxon>
        <taxon>Pseudomonas</taxon>
    </lineage>
</organism>
<keyword evidence="1" id="KW-0472">Membrane</keyword>